<evidence type="ECO:0000256" key="2">
    <source>
        <dbReference type="ARBA" id="ARBA00010979"/>
    </source>
</evidence>
<dbReference type="EMBL" id="OIVN01004942">
    <property type="protein sequence ID" value="SPD20077.1"/>
    <property type="molecule type" value="Genomic_DNA"/>
</dbReference>
<name>A0A2N9I204_FAGSY</name>
<keyword evidence="3" id="KW-0539">Nucleus</keyword>
<protein>
    <recommendedName>
        <fullName evidence="5">Sas10 C-terminal domain-containing protein</fullName>
    </recommendedName>
</protein>
<feature type="domain" description="Sas10 C-terminal" evidence="5">
    <location>
        <begin position="146"/>
        <end position="218"/>
    </location>
</feature>
<accession>A0A2N9I204</accession>
<comment type="similarity">
    <text evidence="2">Belongs to the SAS10 family.</text>
</comment>
<gene>
    <name evidence="6" type="ORF">FSB_LOCUS47959</name>
</gene>
<dbReference type="AlphaFoldDB" id="A0A2N9I204"/>
<dbReference type="InterPro" id="IPR018972">
    <property type="entry name" value="Sas10_C_dom"/>
</dbReference>
<dbReference type="Pfam" id="PF09368">
    <property type="entry name" value="Sas10"/>
    <property type="match status" value="1"/>
</dbReference>
<dbReference type="GO" id="GO:0032040">
    <property type="term" value="C:small-subunit processome"/>
    <property type="evidence" value="ECO:0007669"/>
    <property type="project" value="TreeGrafter"/>
</dbReference>
<sequence>MLPFNYCMKCLEQRHGLQLSIKAVPIPILAALNSLAITASKVVSGDDDLPKRDDIGERRRKHELRVLAGAGIKSEDDVGDEVDNFEADGDADMGNGDVDMGDGDTGDSEDEYYKQVEQRRAAKLAAKAEMYSRISAVPPSSPETIDGKRHISYQMEKNRGLTRKRKKETKNPRKKYKEQHKKKVNRRKGQVQEIKKPTGPYGGEASGINVATSRSVRFKN</sequence>
<reference evidence="6" key="1">
    <citation type="submission" date="2018-02" db="EMBL/GenBank/DDBJ databases">
        <authorList>
            <person name="Cohen D.B."/>
            <person name="Kent A.D."/>
        </authorList>
    </citation>
    <scope>NUCLEOTIDE SEQUENCE</scope>
</reference>
<evidence type="ECO:0000256" key="3">
    <source>
        <dbReference type="ARBA" id="ARBA00023242"/>
    </source>
</evidence>
<evidence type="ECO:0000256" key="4">
    <source>
        <dbReference type="SAM" id="MobiDB-lite"/>
    </source>
</evidence>
<proteinExistence type="inferred from homology"/>
<evidence type="ECO:0000259" key="5">
    <source>
        <dbReference type="Pfam" id="PF09368"/>
    </source>
</evidence>
<feature type="region of interest" description="Disordered" evidence="4">
    <location>
        <begin position="137"/>
        <end position="220"/>
    </location>
</feature>
<organism evidence="6">
    <name type="scientific">Fagus sylvatica</name>
    <name type="common">Beechnut</name>
    <dbReference type="NCBI Taxonomy" id="28930"/>
    <lineage>
        <taxon>Eukaryota</taxon>
        <taxon>Viridiplantae</taxon>
        <taxon>Streptophyta</taxon>
        <taxon>Embryophyta</taxon>
        <taxon>Tracheophyta</taxon>
        <taxon>Spermatophyta</taxon>
        <taxon>Magnoliopsida</taxon>
        <taxon>eudicotyledons</taxon>
        <taxon>Gunneridae</taxon>
        <taxon>Pentapetalae</taxon>
        <taxon>rosids</taxon>
        <taxon>fabids</taxon>
        <taxon>Fagales</taxon>
        <taxon>Fagaceae</taxon>
        <taxon>Fagus</taxon>
    </lineage>
</organism>
<dbReference type="PANTHER" id="PTHR13237:SF8">
    <property type="entry name" value="SOMETHING ABOUT SILENCING PROTEIN 10"/>
    <property type="match status" value="1"/>
</dbReference>
<feature type="region of interest" description="Disordered" evidence="4">
    <location>
        <begin position="86"/>
        <end position="109"/>
    </location>
</feature>
<comment type="subcellular location">
    <subcellularLocation>
        <location evidence="1">Nucleus</location>
    </subcellularLocation>
</comment>
<evidence type="ECO:0000313" key="6">
    <source>
        <dbReference type="EMBL" id="SPD20077.1"/>
    </source>
</evidence>
<feature type="compositionally biased region" description="Acidic residues" evidence="4">
    <location>
        <begin position="99"/>
        <end position="109"/>
    </location>
</feature>
<dbReference type="GO" id="GO:0000462">
    <property type="term" value="P:maturation of SSU-rRNA from tricistronic rRNA transcript (SSU-rRNA, 5.8S rRNA, LSU-rRNA)"/>
    <property type="evidence" value="ECO:0007669"/>
    <property type="project" value="TreeGrafter"/>
</dbReference>
<feature type="compositionally biased region" description="Polar residues" evidence="4">
    <location>
        <begin position="209"/>
        <end position="220"/>
    </location>
</feature>
<feature type="compositionally biased region" description="Basic residues" evidence="4">
    <location>
        <begin position="160"/>
        <end position="189"/>
    </location>
</feature>
<evidence type="ECO:0000256" key="1">
    <source>
        <dbReference type="ARBA" id="ARBA00004123"/>
    </source>
</evidence>
<dbReference type="PANTHER" id="PTHR13237">
    <property type="entry name" value="SOMETHING ABOUT SILENCING PROTEIN 10-RELATED"/>
    <property type="match status" value="1"/>
</dbReference>